<feature type="transmembrane region" description="Helical" evidence="1">
    <location>
        <begin position="295"/>
        <end position="316"/>
    </location>
</feature>
<keyword evidence="1" id="KW-1133">Transmembrane helix</keyword>
<evidence type="ECO:0000313" key="2">
    <source>
        <dbReference type="EMBL" id="OIJ18880.1"/>
    </source>
</evidence>
<feature type="transmembrane region" description="Helical" evidence="1">
    <location>
        <begin position="192"/>
        <end position="212"/>
    </location>
</feature>
<keyword evidence="1" id="KW-0812">Transmembrane</keyword>
<dbReference type="Proteomes" id="UP000180057">
    <property type="component" value="Unassembled WGS sequence"/>
</dbReference>
<accession>A0A1S2M2X6</accession>
<dbReference type="Pfam" id="PF07907">
    <property type="entry name" value="YibE_F"/>
    <property type="match status" value="1"/>
</dbReference>
<dbReference type="InterPro" id="IPR012507">
    <property type="entry name" value="YibE_F"/>
</dbReference>
<dbReference type="EMBL" id="MLQS01000024">
    <property type="protein sequence ID" value="OIJ18880.1"/>
    <property type="molecule type" value="Genomic_DNA"/>
</dbReference>
<feature type="transmembrane region" description="Helical" evidence="1">
    <location>
        <begin position="243"/>
        <end position="264"/>
    </location>
</feature>
<evidence type="ECO:0000313" key="3">
    <source>
        <dbReference type="Proteomes" id="UP000180057"/>
    </source>
</evidence>
<proteinExistence type="predicted"/>
<gene>
    <name evidence="2" type="ORF">BKP45_15225</name>
</gene>
<dbReference type="STRING" id="472963.BKP45_15225"/>
<dbReference type="AlphaFoldDB" id="A0A1S2M2X6"/>
<feature type="transmembrane region" description="Helical" evidence="1">
    <location>
        <begin position="353"/>
        <end position="371"/>
    </location>
</feature>
<evidence type="ECO:0000256" key="1">
    <source>
        <dbReference type="SAM" id="Phobius"/>
    </source>
</evidence>
<dbReference type="PANTHER" id="PTHR41771">
    <property type="entry name" value="MEMBRANE PROTEIN-RELATED"/>
    <property type="match status" value="1"/>
</dbReference>
<dbReference type="PANTHER" id="PTHR41771:SF1">
    <property type="entry name" value="MEMBRANE PROTEIN"/>
    <property type="match status" value="1"/>
</dbReference>
<keyword evidence="1" id="KW-0472">Membrane</keyword>
<feature type="transmembrane region" description="Helical" evidence="1">
    <location>
        <begin position="218"/>
        <end position="236"/>
    </location>
</feature>
<sequence>MQSEGEETRKGRTMSKKIIKTLAILLVTLAFYSVSEVVANENILNVDEVEQTESYPIYENDQENDNSLMNNNGYETKTMKARIVEVVESHINEDPFSGVEMEHHLVRAEILEGEYKGETFEAESYTYPGDGRGYGNFQLTENDEVFVQIQLVDGDIVAADVMDYTRDLPTFVIIGIFIALLLLFGQKQGVKSVVTLGFTLFIIFKFMIPYLFAGYNPVYLAILTGAIVTASTFIMVSGFTIKTLAAVSGTIGGLASAAVISIIFSNSMKLTGLHGEEERMLQLFHQEVSIDFQGLLLAGIIIGALGAVMDVAISIASAMDEVQKADPSISRKQLFTSGMNVGKDIMGTMANTLILAYVGAALPLLMLLYAYENTFSELIHMEFLVVEILRTAAGSIGLILSIPITAIVGTLLIKSVQKEEKQKQSA</sequence>
<protein>
    <recommendedName>
        <fullName evidence="4">YibE/F family protein</fullName>
    </recommendedName>
</protein>
<name>A0A1S2M2X6_9BACI</name>
<feature type="transmembrane region" description="Helical" evidence="1">
    <location>
        <begin position="168"/>
        <end position="185"/>
    </location>
</feature>
<organism evidence="2 3">
    <name type="scientific">Anaerobacillus alkalidiazotrophicus</name>
    <dbReference type="NCBI Taxonomy" id="472963"/>
    <lineage>
        <taxon>Bacteria</taxon>
        <taxon>Bacillati</taxon>
        <taxon>Bacillota</taxon>
        <taxon>Bacilli</taxon>
        <taxon>Bacillales</taxon>
        <taxon>Bacillaceae</taxon>
        <taxon>Anaerobacillus</taxon>
    </lineage>
</organism>
<reference evidence="2 3" key="1">
    <citation type="submission" date="2016-10" db="EMBL/GenBank/DDBJ databases">
        <title>Draft genome sequences of four alkaliphilic bacteria belonging to the Anaerobacillus genus.</title>
        <authorList>
            <person name="Bassil N.M."/>
            <person name="Lloyd J.R."/>
        </authorList>
    </citation>
    <scope>NUCLEOTIDE SEQUENCE [LARGE SCALE GENOMIC DNA]</scope>
    <source>
        <strain evidence="2 3">DSM 22531</strain>
    </source>
</reference>
<comment type="caution">
    <text evidence="2">The sequence shown here is derived from an EMBL/GenBank/DDBJ whole genome shotgun (WGS) entry which is preliminary data.</text>
</comment>
<evidence type="ECO:0008006" key="4">
    <source>
        <dbReference type="Google" id="ProtNLM"/>
    </source>
</evidence>
<keyword evidence="3" id="KW-1185">Reference proteome</keyword>
<feature type="transmembrane region" description="Helical" evidence="1">
    <location>
        <begin position="391"/>
        <end position="413"/>
    </location>
</feature>